<dbReference type="InterPro" id="IPR022666">
    <property type="entry name" value="Ribosomal_uL2_RNA-bd_dom"/>
</dbReference>
<dbReference type="PANTHER" id="PTHR13691">
    <property type="entry name" value="RIBOSOMAL PROTEIN L2"/>
    <property type="match status" value="1"/>
</dbReference>
<dbReference type="PANTHER" id="PTHR13691:SF72">
    <property type="entry name" value="EXPRESSED PROTEIN"/>
    <property type="match status" value="1"/>
</dbReference>
<accession>A0A0G2YFD9</accession>
<dbReference type="GO" id="GO:0003723">
    <property type="term" value="F:RNA binding"/>
    <property type="evidence" value="ECO:0007669"/>
    <property type="project" value="TreeGrafter"/>
</dbReference>
<evidence type="ECO:0000256" key="4">
    <source>
        <dbReference type="ARBA" id="ARBA00023128"/>
    </source>
</evidence>
<dbReference type="AlphaFoldDB" id="A0A0G2YFD9"/>
<evidence type="ECO:0000259" key="7">
    <source>
        <dbReference type="SMART" id="SM01383"/>
    </source>
</evidence>
<comment type="subcellular location">
    <subcellularLocation>
        <location evidence="1">Mitochondrion</location>
    </subcellularLocation>
</comment>
<keyword evidence="4 8" id="KW-0496">Mitochondrion</keyword>
<name>A0A0G2YFD9_9ROSI</name>
<dbReference type="GO" id="GO:0005762">
    <property type="term" value="C:mitochondrial large ribosomal subunit"/>
    <property type="evidence" value="ECO:0007669"/>
    <property type="project" value="TreeGrafter"/>
</dbReference>
<proteinExistence type="evidence at transcript level"/>
<dbReference type="Pfam" id="PF00181">
    <property type="entry name" value="Ribosomal_L2_N"/>
    <property type="match status" value="1"/>
</dbReference>
<keyword evidence="5" id="KW-0687">Ribonucleoprotein</keyword>
<dbReference type="EMBL" id="KP963251">
    <property type="protein sequence ID" value="AKI85135.1"/>
    <property type="molecule type" value="mRNA"/>
</dbReference>
<dbReference type="InterPro" id="IPR012340">
    <property type="entry name" value="NA-bd_OB-fold"/>
</dbReference>
<keyword evidence="3 8" id="KW-0689">Ribosomal protein</keyword>
<dbReference type="SUPFAM" id="SSF50249">
    <property type="entry name" value="Nucleic acid-binding proteins"/>
    <property type="match status" value="1"/>
</dbReference>
<reference evidence="8" key="1">
    <citation type="submission" date="2015-03" db="EMBL/GenBank/DDBJ databases">
        <title>Dynamic evolution of Geranium mitochondrial genomes through multiple horizontal and intracellular gene transfers.</title>
        <authorList>
            <person name="Park S."/>
            <person name="Grewe F."/>
            <person name="Zhu A."/>
            <person name="Ruhlman T.A."/>
            <person name="Sabir J."/>
            <person name="Mower J.P."/>
            <person name="Jansen R.K."/>
        </authorList>
    </citation>
    <scope>NUCLEOTIDE SEQUENCE</scope>
</reference>
<gene>
    <name evidence="8" type="primary">rpl2</name>
</gene>
<evidence type="ECO:0000256" key="5">
    <source>
        <dbReference type="ARBA" id="ARBA00023274"/>
    </source>
</evidence>
<evidence type="ECO:0000313" key="8">
    <source>
        <dbReference type="EMBL" id="AKI85135.1"/>
    </source>
</evidence>
<dbReference type="GO" id="GO:0032543">
    <property type="term" value="P:mitochondrial translation"/>
    <property type="evidence" value="ECO:0007669"/>
    <property type="project" value="TreeGrafter"/>
</dbReference>
<dbReference type="FunFam" id="2.40.50.140:FF:000254">
    <property type="entry name" value="Ribosomal protein L2 mitochondrion"/>
    <property type="match status" value="1"/>
</dbReference>
<dbReference type="GO" id="GO:0003735">
    <property type="term" value="F:structural constituent of ribosome"/>
    <property type="evidence" value="ECO:0007669"/>
    <property type="project" value="InterPro"/>
</dbReference>
<organism evidence="8">
    <name type="scientific">Geranium phaeum</name>
    <dbReference type="NCBI Taxonomy" id="379952"/>
    <lineage>
        <taxon>Eukaryota</taxon>
        <taxon>Viridiplantae</taxon>
        <taxon>Streptophyta</taxon>
        <taxon>Embryophyta</taxon>
        <taxon>Tracheophyta</taxon>
        <taxon>Spermatophyta</taxon>
        <taxon>Magnoliopsida</taxon>
        <taxon>eudicotyledons</taxon>
        <taxon>Gunneridae</taxon>
        <taxon>Pentapetalae</taxon>
        <taxon>rosids</taxon>
        <taxon>malvids</taxon>
        <taxon>Geraniales</taxon>
        <taxon>Geraniaceae</taxon>
        <taxon>Geranium</taxon>
    </lineage>
</organism>
<dbReference type="Gene3D" id="2.40.50.140">
    <property type="entry name" value="Nucleic acid-binding proteins"/>
    <property type="match status" value="1"/>
</dbReference>
<evidence type="ECO:0000256" key="1">
    <source>
        <dbReference type="ARBA" id="ARBA00004173"/>
    </source>
</evidence>
<evidence type="ECO:0000256" key="3">
    <source>
        <dbReference type="ARBA" id="ARBA00022980"/>
    </source>
</evidence>
<geneLocation type="mitochondrion" evidence="8"/>
<evidence type="ECO:0000256" key="6">
    <source>
        <dbReference type="ARBA" id="ARBA00078513"/>
    </source>
</evidence>
<protein>
    <recommendedName>
        <fullName evidence="6">60S ribosomal protein L2, mitochondrial</fullName>
    </recommendedName>
</protein>
<feature type="domain" description="Large ribosomal subunit protein uL2 RNA-binding" evidence="7">
    <location>
        <begin position="75"/>
        <end position="151"/>
    </location>
</feature>
<comment type="similarity">
    <text evidence="2">Belongs to the universal ribosomal protein uL2 family.</text>
</comment>
<sequence>MQGSIRAILSQRSLLKNAALQRTPLWDSMMHPAILSQVESFSSVRRPKRGNPGVLKAKDGKTLKQFTRGKPATAGRNSSGCITSFHRGGGAKRLQRLVDLKRSTPATGIVERIEFDPNRSGRLALVRWVEGVQPKKRNTTQRFTPPVKIHEPLSTTIRGQLSFSSMPGKVEQRNVAYFSREQKAGEIVVGLPTGLPHPSKNSFASDVSVGNKMTFVRDVFLSAFTPNPKGEVASHSFVRSSGLPRIAVAGAKPAFFASLTKDEVKEENAFSLSDIQQWKKDSVVWAHRMKRKAALSFRTRQTQ</sequence>
<evidence type="ECO:0000256" key="2">
    <source>
        <dbReference type="ARBA" id="ARBA00005636"/>
    </source>
</evidence>
<dbReference type="SMART" id="SM01383">
    <property type="entry name" value="Ribosomal_L2"/>
    <property type="match status" value="1"/>
</dbReference>
<dbReference type="InterPro" id="IPR002171">
    <property type="entry name" value="Ribosomal_uL2"/>
</dbReference>